<keyword evidence="1" id="KW-0805">Transcription regulation</keyword>
<reference evidence="5" key="1">
    <citation type="submission" date="2023-03" db="EMBL/GenBank/DDBJ databases">
        <title>Andean soil-derived lignocellulolytic bacterial consortium as a source of novel taxa and putative plastic-active enzymes.</title>
        <authorList>
            <person name="Diaz-Garcia L."/>
            <person name="Chuvochina M."/>
            <person name="Feuerriegel G."/>
            <person name="Bunk B."/>
            <person name="Sproer C."/>
            <person name="Streit W.R."/>
            <person name="Rodriguez L.M."/>
            <person name="Overmann J."/>
            <person name="Jimenez D.J."/>
        </authorList>
    </citation>
    <scope>NUCLEOTIDE SEQUENCE</scope>
    <source>
        <strain evidence="5">MAG 3858</strain>
    </source>
</reference>
<dbReference type="GO" id="GO:0003677">
    <property type="term" value="F:DNA binding"/>
    <property type="evidence" value="ECO:0007669"/>
    <property type="project" value="UniProtKB-KW"/>
</dbReference>
<evidence type="ECO:0000313" key="6">
    <source>
        <dbReference type="Proteomes" id="UP001214530"/>
    </source>
</evidence>
<evidence type="ECO:0000256" key="2">
    <source>
        <dbReference type="ARBA" id="ARBA00023125"/>
    </source>
</evidence>
<evidence type="ECO:0000256" key="1">
    <source>
        <dbReference type="ARBA" id="ARBA00023015"/>
    </source>
</evidence>
<dbReference type="Pfam" id="PF00392">
    <property type="entry name" value="GntR"/>
    <property type="match status" value="1"/>
</dbReference>
<evidence type="ECO:0000256" key="3">
    <source>
        <dbReference type="ARBA" id="ARBA00023163"/>
    </source>
</evidence>
<accession>A0AAJ5W721</accession>
<evidence type="ECO:0000259" key="4">
    <source>
        <dbReference type="PROSITE" id="PS50949"/>
    </source>
</evidence>
<dbReference type="PROSITE" id="PS50949">
    <property type="entry name" value="HTH_GNTR"/>
    <property type="match status" value="1"/>
</dbReference>
<protein>
    <submittedName>
        <fullName evidence="5">GntR family transcriptional regulator</fullName>
    </submittedName>
</protein>
<proteinExistence type="predicted"/>
<gene>
    <name evidence="5" type="ORF">P0Y49_16095</name>
</gene>
<dbReference type="InterPro" id="IPR036390">
    <property type="entry name" value="WH_DNA-bd_sf"/>
</dbReference>
<dbReference type="AlphaFoldDB" id="A0AAJ5W721"/>
<dbReference type="Gene3D" id="1.10.287.100">
    <property type="match status" value="1"/>
</dbReference>
<dbReference type="InterPro" id="IPR036388">
    <property type="entry name" value="WH-like_DNA-bd_sf"/>
</dbReference>
<keyword evidence="2" id="KW-0238">DNA-binding</keyword>
<feature type="domain" description="HTH gntR-type" evidence="4">
    <location>
        <begin position="7"/>
        <end position="75"/>
    </location>
</feature>
<keyword evidence="3" id="KW-0804">Transcription</keyword>
<dbReference type="PANTHER" id="PTHR38445:SF10">
    <property type="entry name" value="GNTR-FAMILY TRANSCRIPTIONAL REGULATOR"/>
    <property type="match status" value="1"/>
</dbReference>
<evidence type="ECO:0000313" key="5">
    <source>
        <dbReference type="EMBL" id="WEK18313.1"/>
    </source>
</evidence>
<sequence length="131" mass="15257">MDFRENEAIYLQIADYAGENILLGKWALNEKISSVRDLAVELQVNPNTVMRAYEFLQSKEIIQNKRGIGFFVDGQAKLKIKAYRKERFLGQELNTFFKNLCLLGISMEEIESRFKTFTLLNDNPINDENKQ</sequence>
<dbReference type="Proteomes" id="UP001214530">
    <property type="component" value="Chromosome"/>
</dbReference>
<dbReference type="InterPro" id="IPR000524">
    <property type="entry name" value="Tscrpt_reg_HTH_GntR"/>
</dbReference>
<dbReference type="SMART" id="SM00345">
    <property type="entry name" value="HTH_GNTR"/>
    <property type="match status" value="1"/>
</dbReference>
<dbReference type="PANTHER" id="PTHR38445">
    <property type="entry name" value="HTH-TYPE TRANSCRIPTIONAL REPRESSOR YTRA"/>
    <property type="match status" value="1"/>
</dbReference>
<organism evidence="5 6">
    <name type="scientific">Candidatus Pedobacter colombiensis</name>
    <dbReference type="NCBI Taxonomy" id="3121371"/>
    <lineage>
        <taxon>Bacteria</taxon>
        <taxon>Pseudomonadati</taxon>
        <taxon>Bacteroidota</taxon>
        <taxon>Sphingobacteriia</taxon>
        <taxon>Sphingobacteriales</taxon>
        <taxon>Sphingobacteriaceae</taxon>
        <taxon>Pedobacter</taxon>
    </lineage>
</organism>
<dbReference type="GO" id="GO:0003700">
    <property type="term" value="F:DNA-binding transcription factor activity"/>
    <property type="evidence" value="ECO:0007669"/>
    <property type="project" value="InterPro"/>
</dbReference>
<dbReference type="Gene3D" id="1.10.10.10">
    <property type="entry name" value="Winged helix-like DNA-binding domain superfamily/Winged helix DNA-binding domain"/>
    <property type="match status" value="1"/>
</dbReference>
<dbReference type="CDD" id="cd07377">
    <property type="entry name" value="WHTH_GntR"/>
    <property type="match status" value="1"/>
</dbReference>
<name>A0AAJ5W721_9SPHI</name>
<dbReference type="EMBL" id="CP119313">
    <property type="protein sequence ID" value="WEK18313.1"/>
    <property type="molecule type" value="Genomic_DNA"/>
</dbReference>
<dbReference type="SUPFAM" id="SSF46785">
    <property type="entry name" value="Winged helix' DNA-binding domain"/>
    <property type="match status" value="1"/>
</dbReference>